<dbReference type="InterPro" id="IPR015424">
    <property type="entry name" value="PyrdxlP-dep_Trfase"/>
</dbReference>
<dbReference type="FunFam" id="3.40.640.10:FF:000094">
    <property type="entry name" value="Probable cystathionine gamma-synthase"/>
    <property type="match status" value="1"/>
</dbReference>
<dbReference type="Gene3D" id="3.40.640.10">
    <property type="entry name" value="Type I PLP-dependent aspartate aminotransferase-like (Major domain)"/>
    <property type="match status" value="1"/>
</dbReference>
<dbReference type="EC" id="2.5.1.48" evidence="10"/>
<dbReference type="InterPro" id="IPR000277">
    <property type="entry name" value="Cys/Met-Metab_PyrdxlP-dep_enz"/>
</dbReference>
<protein>
    <recommendedName>
        <fullName evidence="10">cystathionine gamma-synthase</fullName>
        <ecNumber evidence="10">2.5.1.48</ecNumber>
    </recommendedName>
    <alternativeName>
        <fullName evidence="11">O-succinylhomoserine (thiol)-lyase</fullName>
    </alternativeName>
</protein>
<evidence type="ECO:0000313" key="13">
    <source>
        <dbReference type="EMBL" id="CAI4047862.1"/>
    </source>
</evidence>
<dbReference type="GO" id="GO:0009086">
    <property type="term" value="P:methionine biosynthetic process"/>
    <property type="evidence" value="ECO:0007669"/>
    <property type="project" value="UniProtKB-KW"/>
</dbReference>
<evidence type="ECO:0000256" key="11">
    <source>
        <dbReference type="ARBA" id="ARBA00083849"/>
    </source>
</evidence>
<dbReference type="Pfam" id="PF01053">
    <property type="entry name" value="Cys_Met_Meta_PP"/>
    <property type="match status" value="1"/>
</dbReference>
<comment type="function">
    <text evidence="7">Catalyzes the formation of L-cystathionine from O-succinyl-L-homoserine (OSHS) and L-cysteine, via a gamma-replacement reaction. In the absence of thiol, catalyzes gamma-elimination to form 2-oxobutanoate, succinate and ammonia.</text>
</comment>
<evidence type="ECO:0000256" key="7">
    <source>
        <dbReference type="ARBA" id="ARBA00058439"/>
    </source>
</evidence>
<dbReference type="InterPro" id="IPR051750">
    <property type="entry name" value="Trans-sulfuration_enzymes"/>
</dbReference>
<dbReference type="GO" id="GO:0003962">
    <property type="term" value="F:cystathionine gamma-synthase activity"/>
    <property type="evidence" value="ECO:0007669"/>
    <property type="project" value="UniProtKB-EC"/>
</dbReference>
<accession>A0AA35NKT7</accession>
<evidence type="ECO:0000256" key="1">
    <source>
        <dbReference type="ARBA" id="ARBA00001933"/>
    </source>
</evidence>
<dbReference type="InterPro" id="IPR015422">
    <property type="entry name" value="PyrdxlP-dep_Trfase_small"/>
</dbReference>
<feature type="region of interest" description="Disordered" evidence="12">
    <location>
        <begin position="281"/>
        <end position="314"/>
    </location>
</feature>
<evidence type="ECO:0000256" key="5">
    <source>
        <dbReference type="ARBA" id="ARBA00023167"/>
    </source>
</evidence>
<dbReference type="Proteomes" id="UP001162090">
    <property type="component" value="Chromosome 13"/>
</dbReference>
<name>A0AA35NKT7_SACUV</name>
<comment type="catalytic activity">
    <reaction evidence="6">
        <text>O-succinyl-L-homoserine + L-cysteine = L,L-cystathionine + succinate + H(+)</text>
        <dbReference type="Rhea" id="RHEA:20397"/>
        <dbReference type="ChEBI" id="CHEBI:15378"/>
        <dbReference type="ChEBI" id="CHEBI:30031"/>
        <dbReference type="ChEBI" id="CHEBI:35235"/>
        <dbReference type="ChEBI" id="CHEBI:57661"/>
        <dbReference type="ChEBI" id="CHEBI:58161"/>
        <dbReference type="EC" id="2.5.1.48"/>
    </reaction>
</comment>
<comment type="cofactor">
    <cofactor evidence="1">
        <name>pyridoxal 5'-phosphate</name>
        <dbReference type="ChEBI" id="CHEBI:597326"/>
    </cofactor>
</comment>
<comment type="pathway">
    <text evidence="8">Amino-acid biosynthesis; L-methionine biosynthesis via de novo pathway; L-cystathionine from O-succinyl-L-homoserine: step 1/1.</text>
</comment>
<dbReference type="PANTHER" id="PTHR42699">
    <property type="match status" value="1"/>
</dbReference>
<dbReference type="EMBL" id="OX365924">
    <property type="protein sequence ID" value="CAI4047862.1"/>
    <property type="molecule type" value="Genomic_DNA"/>
</dbReference>
<dbReference type="Gene3D" id="3.90.1150.10">
    <property type="entry name" value="Aspartate Aminotransferase, domain 1"/>
    <property type="match status" value="1"/>
</dbReference>
<comment type="similarity">
    <text evidence="9">Belongs to the trans-sulfuration enzymes family. MET7 subfamily.</text>
</comment>
<dbReference type="AlphaFoldDB" id="A0AA35NKT7"/>
<proteinExistence type="inferred from homology"/>
<dbReference type="InterPro" id="IPR015421">
    <property type="entry name" value="PyrdxlP-dep_Trfase_major"/>
</dbReference>
<evidence type="ECO:0000256" key="12">
    <source>
        <dbReference type="SAM" id="MobiDB-lite"/>
    </source>
</evidence>
<gene>
    <name evidence="13" type="primary">SUVC13G0540</name>
    <name evidence="13" type="ORF">SUVC_13G0540</name>
</gene>
<keyword evidence="2" id="KW-0028">Amino-acid biosynthesis</keyword>
<dbReference type="FunFam" id="3.90.1150.10:FF:000063">
    <property type="entry name" value="Probable cystathionine gamma-synthase"/>
    <property type="match status" value="1"/>
</dbReference>
<evidence type="ECO:0000256" key="4">
    <source>
        <dbReference type="ARBA" id="ARBA00022898"/>
    </source>
</evidence>
<evidence type="ECO:0000256" key="6">
    <source>
        <dbReference type="ARBA" id="ARBA00051441"/>
    </source>
</evidence>
<reference evidence="13" key="1">
    <citation type="submission" date="2022-10" db="EMBL/GenBank/DDBJ databases">
        <authorList>
            <person name="Byrne P K."/>
        </authorList>
    </citation>
    <scope>NUCLEOTIDE SEQUENCE</scope>
    <source>
        <strain evidence="13">CBS7001</strain>
    </source>
</reference>
<keyword evidence="5" id="KW-0486">Methionine biosynthesis</keyword>
<evidence type="ECO:0000313" key="14">
    <source>
        <dbReference type="Proteomes" id="UP001162090"/>
    </source>
</evidence>
<dbReference type="GO" id="GO:0019346">
    <property type="term" value="P:transsulfuration"/>
    <property type="evidence" value="ECO:0007669"/>
    <property type="project" value="InterPro"/>
</dbReference>
<evidence type="ECO:0000256" key="3">
    <source>
        <dbReference type="ARBA" id="ARBA00022679"/>
    </source>
</evidence>
<dbReference type="SUPFAM" id="SSF53383">
    <property type="entry name" value="PLP-dependent transferases"/>
    <property type="match status" value="1"/>
</dbReference>
<sequence>MKKLPLVSAKGCIAGLPQGAKAHRRSFPTFFPSLKDHRNMVLGQVATKLGQPIPLDTQHAVSVCFPTWKSVISYEEKDSKVLGALKSGYPRFWIHQSIQKLRDILIEKYAKENETCLCFPSYRVAKRCREYIRSKSAHRNGKVRILQLATAKPINEEQKTWKRECKIAVVFVDSACESILKQYWQYTGEIISSRLAEYVLHELFVVEKKPSPAEEKEYIETRYGRNLNFAFADRAKELVKKRIATKVIDKDEHDEEENYHFFAGNPDEQDFQATFLDSSLNEANHGEDHGSGIGSEEDANGESHGRLVSTIPPEPIEMSTIDEEQSVEEDAGRCALRVCPERDVFLFPSGMAAIFTAHRLLLQWDSLRLNRARNGNDPTSSAPNKKTVIFGFPYADTLHVLQEFNETYFLGDGDGSSMGELTKILHSGEQILAVFIETPSNPLLKMGNLVELKRLSELFGFFIIIDETVGGIVNIDGLPFADLVCSSLTKTFSGDSNVIGGSMVLNPQSRVYEFATRFMQLEDEYEDLLWCEDAIYLERNSRDFIARTIRINYNTEYLLDKIIKPHVGENALFKKIYYPNLTSKETLTNYDMVRCKKEGGYGGLFSLTFHDEDHAEAFYDNLQLNKGPSLGTNFTLVFPYTLMTYYHEMAMAEKFGVERNLLRISVGLENQLTLGKIFQKAIDQTLEI</sequence>
<dbReference type="PANTHER" id="PTHR42699:SF1">
    <property type="entry name" value="CYSTATHIONINE GAMMA-SYNTHASE-RELATED"/>
    <property type="match status" value="1"/>
</dbReference>
<evidence type="ECO:0000256" key="10">
    <source>
        <dbReference type="ARBA" id="ARBA00066530"/>
    </source>
</evidence>
<evidence type="ECO:0000256" key="2">
    <source>
        <dbReference type="ARBA" id="ARBA00022605"/>
    </source>
</evidence>
<evidence type="ECO:0000256" key="8">
    <source>
        <dbReference type="ARBA" id="ARBA00060510"/>
    </source>
</evidence>
<dbReference type="GO" id="GO:0030170">
    <property type="term" value="F:pyridoxal phosphate binding"/>
    <property type="evidence" value="ECO:0007669"/>
    <property type="project" value="InterPro"/>
</dbReference>
<keyword evidence="3" id="KW-0808">Transferase</keyword>
<organism evidence="13 14">
    <name type="scientific">Saccharomyces uvarum</name>
    <name type="common">Yeast</name>
    <name type="synonym">Saccharomyces bayanus var. uvarum</name>
    <dbReference type="NCBI Taxonomy" id="230603"/>
    <lineage>
        <taxon>Eukaryota</taxon>
        <taxon>Fungi</taxon>
        <taxon>Dikarya</taxon>
        <taxon>Ascomycota</taxon>
        <taxon>Saccharomycotina</taxon>
        <taxon>Saccharomycetes</taxon>
        <taxon>Saccharomycetales</taxon>
        <taxon>Saccharomycetaceae</taxon>
        <taxon>Saccharomyces</taxon>
    </lineage>
</organism>
<keyword evidence="4" id="KW-0663">Pyridoxal phosphate</keyword>
<evidence type="ECO:0000256" key="9">
    <source>
        <dbReference type="ARBA" id="ARBA00061376"/>
    </source>
</evidence>